<dbReference type="Pfam" id="PF00249">
    <property type="entry name" value="Myb_DNA-binding"/>
    <property type="match status" value="2"/>
</dbReference>
<evidence type="ECO:0000259" key="8">
    <source>
        <dbReference type="PROSITE" id="PS51294"/>
    </source>
</evidence>
<dbReference type="GO" id="GO:0005634">
    <property type="term" value="C:nucleus"/>
    <property type="evidence" value="ECO:0000318"/>
    <property type="project" value="GO_Central"/>
</dbReference>
<keyword evidence="6" id="KW-0539">Nucleus</keyword>
<dbReference type="EnsemblPlants" id="HORVU.MOREX.r3.2HG0110490.1">
    <property type="protein sequence ID" value="HORVU.MOREX.r3.2HG0110490.1.CDS1"/>
    <property type="gene ID" value="HORVU.MOREX.r3.2HG0110490"/>
</dbReference>
<sequence>MACDQLGLRGGEEAAVGEEETLRRGPWTVEEDVLLANYIAANGEGRWNALARRAGLKRTGKSCRLRWLNYLRPDLRRGGMAAEEQLLILELHARWGNRWSKIAQHLPGRTDNEIKNYWRTRVQRHARQLRCDVGSQRFRDLVRCLWIPRLLERIHASANPGEGDDVLAQATAAALPVVAADGRCSWPADDVFELGPGAAADVELSCTTALSSSPSVSTDGCGARPLPPPAPMMATAESAHGSVVSSNNCSAAMHEHDTALWQPPQTQTHGGLIMMGQEEQHHDQQAAGSQQLLGAETWWSDQSSLHAGLYADVGFPELELGGETMWGACADDLWCTDMLGL</sequence>
<dbReference type="Gene3D" id="1.10.10.60">
    <property type="entry name" value="Homeodomain-like"/>
    <property type="match status" value="2"/>
</dbReference>
<dbReference type="GO" id="GO:0003700">
    <property type="term" value="F:DNA-binding transcription factor activity"/>
    <property type="evidence" value="ECO:0007669"/>
    <property type="project" value="InterPro"/>
</dbReference>
<organism evidence="9 10">
    <name type="scientific">Hordeum vulgare subsp. vulgare</name>
    <name type="common">Domesticated barley</name>
    <dbReference type="NCBI Taxonomy" id="112509"/>
    <lineage>
        <taxon>Eukaryota</taxon>
        <taxon>Viridiplantae</taxon>
        <taxon>Streptophyta</taxon>
        <taxon>Embryophyta</taxon>
        <taxon>Tracheophyta</taxon>
        <taxon>Spermatophyta</taxon>
        <taxon>Magnoliopsida</taxon>
        <taxon>Liliopsida</taxon>
        <taxon>Poales</taxon>
        <taxon>Poaceae</taxon>
        <taxon>BOP clade</taxon>
        <taxon>Pooideae</taxon>
        <taxon>Triticodae</taxon>
        <taxon>Triticeae</taxon>
        <taxon>Hordeinae</taxon>
        <taxon>Hordeum</taxon>
    </lineage>
</organism>
<dbReference type="CDD" id="cd00167">
    <property type="entry name" value="SANT"/>
    <property type="match status" value="2"/>
</dbReference>
<feature type="domain" description="Myb-like" evidence="7">
    <location>
        <begin position="72"/>
        <end position="122"/>
    </location>
</feature>
<evidence type="ECO:0000256" key="2">
    <source>
        <dbReference type="ARBA" id="ARBA00022737"/>
    </source>
</evidence>
<dbReference type="PANTHER" id="PTHR45675">
    <property type="entry name" value="MYB TRANSCRIPTION FACTOR-RELATED-RELATED"/>
    <property type="match status" value="1"/>
</dbReference>
<keyword evidence="2" id="KW-0677">Repeat</keyword>
<feature type="domain" description="HTH myb-type" evidence="8">
    <location>
        <begin position="19"/>
        <end position="71"/>
    </location>
</feature>
<reference evidence="9" key="3">
    <citation type="submission" date="2022-01" db="UniProtKB">
        <authorList>
            <consortium name="EnsemblPlants"/>
        </authorList>
    </citation>
    <scope>IDENTIFICATION</scope>
    <source>
        <strain evidence="9">subsp. vulgare</strain>
    </source>
</reference>
<dbReference type="SMART" id="SM00717">
    <property type="entry name" value="SANT"/>
    <property type="match status" value="2"/>
</dbReference>
<dbReference type="InterPro" id="IPR009057">
    <property type="entry name" value="Homeodomain-like_sf"/>
</dbReference>
<dbReference type="PANTHER" id="PTHR45675:SF95">
    <property type="entry name" value="MYB TRANSCRIPTION FACTOR"/>
    <property type="match status" value="1"/>
</dbReference>
<dbReference type="GO" id="GO:0043565">
    <property type="term" value="F:sequence-specific DNA binding"/>
    <property type="evidence" value="ECO:0000318"/>
    <property type="project" value="GO_Central"/>
</dbReference>
<dbReference type="Gramene" id="HORVU.MOREX.r3.2HG0110490.1">
    <property type="protein sequence ID" value="HORVU.MOREX.r3.2HG0110490.1.CDS1"/>
    <property type="gene ID" value="HORVU.MOREX.r3.2HG0110490"/>
</dbReference>
<keyword evidence="10" id="KW-1185">Reference proteome</keyword>
<dbReference type="InterPro" id="IPR017930">
    <property type="entry name" value="Myb_dom"/>
</dbReference>
<dbReference type="FunFam" id="1.10.10.60:FF:000011">
    <property type="entry name" value="Myb transcription factor"/>
    <property type="match status" value="1"/>
</dbReference>
<evidence type="ECO:0000256" key="1">
    <source>
        <dbReference type="ARBA" id="ARBA00004123"/>
    </source>
</evidence>
<dbReference type="AlphaFoldDB" id="A0A8I6WNK0"/>
<name>A0A8I6WNK0_HORVV</name>
<keyword evidence="4" id="KW-0238">DNA-binding</keyword>
<dbReference type="FunFam" id="1.10.10.60:FF:000107">
    <property type="entry name" value="MYB transcription factor"/>
    <property type="match status" value="1"/>
</dbReference>
<evidence type="ECO:0000256" key="4">
    <source>
        <dbReference type="ARBA" id="ARBA00023125"/>
    </source>
</evidence>
<evidence type="ECO:0000256" key="5">
    <source>
        <dbReference type="ARBA" id="ARBA00023163"/>
    </source>
</evidence>
<dbReference type="Gramene" id="HORVU.MOREX.r2.2HG0090570.1">
    <property type="protein sequence ID" value="HORVU.MOREX.r2.2HG0090570.1.CDS.1"/>
    <property type="gene ID" value="HORVU.MOREX.r2.2HG0090570"/>
</dbReference>
<keyword evidence="5" id="KW-0804">Transcription</keyword>
<evidence type="ECO:0000256" key="6">
    <source>
        <dbReference type="ARBA" id="ARBA00023242"/>
    </source>
</evidence>
<dbReference type="SUPFAM" id="SSF46689">
    <property type="entry name" value="Homeodomain-like"/>
    <property type="match status" value="1"/>
</dbReference>
<reference evidence="10" key="1">
    <citation type="journal article" date="2012" name="Nature">
        <title>A physical, genetic and functional sequence assembly of the barley genome.</title>
        <authorList>
            <consortium name="The International Barley Genome Sequencing Consortium"/>
            <person name="Mayer K.F."/>
            <person name="Waugh R."/>
            <person name="Brown J.W."/>
            <person name="Schulman A."/>
            <person name="Langridge P."/>
            <person name="Platzer M."/>
            <person name="Fincher G.B."/>
            <person name="Muehlbauer G.J."/>
            <person name="Sato K."/>
            <person name="Close T.J."/>
            <person name="Wise R.P."/>
            <person name="Stein N."/>
        </authorList>
    </citation>
    <scope>NUCLEOTIDE SEQUENCE [LARGE SCALE GENOMIC DNA]</scope>
    <source>
        <strain evidence="10">cv. Morex</strain>
    </source>
</reference>
<dbReference type="Proteomes" id="UP000011116">
    <property type="component" value="Chromosome 2H"/>
</dbReference>
<keyword evidence="3" id="KW-0805">Transcription regulation</keyword>
<evidence type="ECO:0000259" key="7">
    <source>
        <dbReference type="PROSITE" id="PS50090"/>
    </source>
</evidence>
<dbReference type="PROSITE" id="PS50090">
    <property type="entry name" value="MYB_LIKE"/>
    <property type="match status" value="2"/>
</dbReference>
<dbReference type="InterPro" id="IPR044676">
    <property type="entry name" value="EOBI/EOBII-like_plant"/>
</dbReference>
<evidence type="ECO:0000313" key="9">
    <source>
        <dbReference type="EnsemblPlants" id="HORVU.MOREX.r3.2HG0110490.1.CDS1"/>
    </source>
</evidence>
<feature type="domain" description="Myb-like" evidence="7">
    <location>
        <begin position="19"/>
        <end position="71"/>
    </location>
</feature>
<dbReference type="InterPro" id="IPR001005">
    <property type="entry name" value="SANT/Myb"/>
</dbReference>
<evidence type="ECO:0000256" key="3">
    <source>
        <dbReference type="ARBA" id="ARBA00023015"/>
    </source>
</evidence>
<feature type="domain" description="HTH myb-type" evidence="8">
    <location>
        <begin position="72"/>
        <end position="126"/>
    </location>
</feature>
<reference evidence="9" key="2">
    <citation type="submission" date="2020-10" db="EMBL/GenBank/DDBJ databases">
        <authorList>
            <person name="Scholz U."/>
            <person name="Mascher M."/>
            <person name="Fiebig A."/>
        </authorList>
    </citation>
    <scope>NUCLEOTIDE SEQUENCE [LARGE SCALE GENOMIC DNA]</scope>
    <source>
        <strain evidence="9">cv. Morex</strain>
    </source>
</reference>
<accession>A0A8I6WNK0</accession>
<dbReference type="GO" id="GO:0006355">
    <property type="term" value="P:regulation of DNA-templated transcription"/>
    <property type="evidence" value="ECO:0000318"/>
    <property type="project" value="GO_Central"/>
</dbReference>
<dbReference type="SMR" id="A0A8I6WNK0"/>
<dbReference type="PROSITE" id="PS51294">
    <property type="entry name" value="HTH_MYB"/>
    <property type="match status" value="2"/>
</dbReference>
<protein>
    <submittedName>
        <fullName evidence="9">Uncharacterized protein</fullName>
    </submittedName>
</protein>
<evidence type="ECO:0000313" key="10">
    <source>
        <dbReference type="Proteomes" id="UP000011116"/>
    </source>
</evidence>
<proteinExistence type="predicted"/>
<comment type="subcellular location">
    <subcellularLocation>
        <location evidence="1">Nucleus</location>
    </subcellularLocation>
</comment>